<keyword evidence="3" id="KW-1185">Reference proteome</keyword>
<keyword evidence="1" id="KW-0732">Signal</keyword>
<evidence type="ECO:0000313" key="2">
    <source>
        <dbReference type="EMBL" id="USW52735.1"/>
    </source>
</evidence>
<evidence type="ECO:0000256" key="1">
    <source>
        <dbReference type="SAM" id="SignalP"/>
    </source>
</evidence>
<dbReference type="EMBL" id="CP099421">
    <property type="protein sequence ID" value="USW52735.1"/>
    <property type="molecule type" value="Genomic_DNA"/>
</dbReference>
<name>A0A9Q9AUG9_9PEZI</name>
<sequence>MRSFFELSALVASIATIWAFVVPGTNSTSRSINLTGIPDSPKFGIPPPWDLSKAFVDTNAIEHDLVTAAAWLSEGEFLTTFTGLNTTIQSQIDILLSSATEIHFMCSTRDKTLFADGFELFRKHAMKLQIVLEHLAGLAPQMTPIHRILAEGLSRVVAELEAAVLDTYTLNGGSTIPATQRAIQDKTIAEVGVLVEQLAAVRDASKMLAQDEKQLQSASARLRYEANKTAKVAEVAVPKKFDEAVMDTCGFAYDAAGRAKDGSKAITKGRN</sequence>
<evidence type="ECO:0008006" key="4">
    <source>
        <dbReference type="Google" id="ProtNLM"/>
    </source>
</evidence>
<protein>
    <recommendedName>
        <fullName evidence="4">Fungal N-terminal domain-containing protein</fullName>
    </recommendedName>
</protein>
<feature type="signal peptide" evidence="1">
    <location>
        <begin position="1"/>
        <end position="19"/>
    </location>
</feature>
<reference evidence="2" key="1">
    <citation type="submission" date="2022-06" db="EMBL/GenBank/DDBJ databases">
        <title>Complete genome sequences of two strains of the flax pathogen Septoria linicola.</title>
        <authorList>
            <person name="Lapalu N."/>
            <person name="Simon A."/>
            <person name="Demenou B."/>
            <person name="Paumier D."/>
            <person name="Guillot M.-P."/>
            <person name="Gout L."/>
            <person name="Valade R."/>
        </authorList>
    </citation>
    <scope>NUCLEOTIDE SEQUENCE</scope>
    <source>
        <strain evidence="2">SE15195</strain>
    </source>
</reference>
<dbReference type="AlphaFoldDB" id="A0A9Q9AUG9"/>
<dbReference type="Proteomes" id="UP001056384">
    <property type="component" value="Chromosome 4"/>
</dbReference>
<gene>
    <name evidence="2" type="ORF">Slin15195_G060540</name>
</gene>
<feature type="chain" id="PRO_5040149484" description="Fungal N-terminal domain-containing protein" evidence="1">
    <location>
        <begin position="20"/>
        <end position="271"/>
    </location>
</feature>
<organism evidence="2 3">
    <name type="scientific">Septoria linicola</name>
    <dbReference type="NCBI Taxonomy" id="215465"/>
    <lineage>
        <taxon>Eukaryota</taxon>
        <taxon>Fungi</taxon>
        <taxon>Dikarya</taxon>
        <taxon>Ascomycota</taxon>
        <taxon>Pezizomycotina</taxon>
        <taxon>Dothideomycetes</taxon>
        <taxon>Dothideomycetidae</taxon>
        <taxon>Mycosphaerellales</taxon>
        <taxon>Mycosphaerellaceae</taxon>
        <taxon>Septoria</taxon>
    </lineage>
</organism>
<accession>A0A9Q9AUG9</accession>
<evidence type="ECO:0000313" key="3">
    <source>
        <dbReference type="Proteomes" id="UP001056384"/>
    </source>
</evidence>
<proteinExistence type="predicted"/>